<dbReference type="Proteomes" id="UP000789525">
    <property type="component" value="Unassembled WGS sequence"/>
</dbReference>
<evidence type="ECO:0000313" key="2">
    <source>
        <dbReference type="Proteomes" id="UP000789525"/>
    </source>
</evidence>
<organism evidence="1 2">
    <name type="scientific">Acaulospora colombiana</name>
    <dbReference type="NCBI Taxonomy" id="27376"/>
    <lineage>
        <taxon>Eukaryota</taxon>
        <taxon>Fungi</taxon>
        <taxon>Fungi incertae sedis</taxon>
        <taxon>Mucoromycota</taxon>
        <taxon>Glomeromycotina</taxon>
        <taxon>Glomeromycetes</taxon>
        <taxon>Diversisporales</taxon>
        <taxon>Acaulosporaceae</taxon>
        <taxon>Acaulospora</taxon>
    </lineage>
</organism>
<accession>A0ACA9K6Z4</accession>
<comment type="caution">
    <text evidence="1">The sequence shown here is derived from an EMBL/GenBank/DDBJ whole genome shotgun (WGS) entry which is preliminary data.</text>
</comment>
<evidence type="ECO:0000313" key="1">
    <source>
        <dbReference type="EMBL" id="CAG8456787.1"/>
    </source>
</evidence>
<reference evidence="1" key="1">
    <citation type="submission" date="2021-06" db="EMBL/GenBank/DDBJ databases">
        <authorList>
            <person name="Kallberg Y."/>
            <person name="Tangrot J."/>
            <person name="Rosling A."/>
        </authorList>
    </citation>
    <scope>NUCLEOTIDE SEQUENCE</scope>
    <source>
        <strain evidence="1">CL356</strain>
    </source>
</reference>
<name>A0ACA9K6Z4_9GLOM</name>
<sequence>MASLARTGSSGRSTGAIMRSAHFYGVNGIVICTKNSINRPNSAPLSAVTAKASSGALEIMDVYDVDDLAKFLNNSSKNGWVTYGTVAVNNCNNENSSNLISVNDLSQPLTQHPAILVIGSEGAGLRSNVASICSHMLYIPSYNKAKSRYIDSLNVNAATAVLLQAFLGH</sequence>
<protein>
    <submittedName>
        <fullName evidence="1">15645_t:CDS:1</fullName>
    </submittedName>
</protein>
<keyword evidence="2" id="KW-1185">Reference proteome</keyword>
<dbReference type="EMBL" id="CAJVPT010001105">
    <property type="protein sequence ID" value="CAG8456787.1"/>
    <property type="molecule type" value="Genomic_DNA"/>
</dbReference>
<proteinExistence type="predicted"/>
<gene>
    <name evidence="1" type="ORF">ACOLOM_LOCUS995</name>
</gene>